<feature type="compositionally biased region" description="Low complexity" evidence="25">
    <location>
        <begin position="718"/>
        <end position="729"/>
    </location>
</feature>
<dbReference type="SMART" id="SM00061">
    <property type="entry name" value="MATH"/>
    <property type="match status" value="1"/>
</dbReference>
<evidence type="ECO:0000256" key="5">
    <source>
        <dbReference type="ARBA" id="ARBA00012483"/>
    </source>
</evidence>
<dbReference type="FunFam" id="2.30.29.30:FF:000086">
    <property type="entry name" value="GRAM domain-containing protein 2B isoform 2"/>
    <property type="match status" value="1"/>
</dbReference>
<dbReference type="Pfam" id="PF02176">
    <property type="entry name" value="zf-TRAF"/>
    <property type="match status" value="1"/>
</dbReference>
<dbReference type="SUPFAM" id="SSF57850">
    <property type="entry name" value="RING/U-box"/>
    <property type="match status" value="1"/>
</dbReference>
<keyword evidence="16" id="KW-0832">Ubl conjugation</keyword>
<dbReference type="PANTHER" id="PTHR46645:SF2">
    <property type="entry name" value="GRAM DOMAIN-CONTAINING PROTEIN 2B"/>
    <property type="match status" value="1"/>
</dbReference>
<dbReference type="Proteomes" id="UP001497482">
    <property type="component" value="Chromosome 1"/>
</dbReference>
<evidence type="ECO:0000256" key="14">
    <source>
        <dbReference type="ARBA" id="ARBA00022786"/>
    </source>
</evidence>
<evidence type="ECO:0000256" key="3">
    <source>
        <dbReference type="ARBA" id="ARBA00004906"/>
    </source>
</evidence>
<dbReference type="PANTHER" id="PTHR46645">
    <property type="entry name" value="GRAM DOMAIN-CONTAINING PROTEIN 2B-RELATED"/>
    <property type="match status" value="1"/>
</dbReference>
<keyword evidence="12" id="KW-0677">Repeat</keyword>
<dbReference type="GO" id="GO:0005881">
    <property type="term" value="C:cytoplasmic microtubule"/>
    <property type="evidence" value="ECO:0007669"/>
    <property type="project" value="TreeGrafter"/>
</dbReference>
<evidence type="ECO:0000259" key="27">
    <source>
        <dbReference type="PROSITE" id="PS50089"/>
    </source>
</evidence>
<feature type="domain" description="TRAF-type" evidence="29">
    <location>
        <begin position="594"/>
        <end position="650"/>
    </location>
</feature>
<evidence type="ECO:0000256" key="12">
    <source>
        <dbReference type="ARBA" id="ARBA00022737"/>
    </source>
</evidence>
<evidence type="ECO:0000256" key="16">
    <source>
        <dbReference type="ARBA" id="ARBA00022843"/>
    </source>
</evidence>
<organism evidence="30 31">
    <name type="scientific">Knipowitschia caucasica</name>
    <name type="common">Caucasian dwarf goby</name>
    <name type="synonym">Pomatoschistus caucasicus</name>
    <dbReference type="NCBI Taxonomy" id="637954"/>
    <lineage>
        <taxon>Eukaryota</taxon>
        <taxon>Metazoa</taxon>
        <taxon>Chordata</taxon>
        <taxon>Craniata</taxon>
        <taxon>Vertebrata</taxon>
        <taxon>Euteleostomi</taxon>
        <taxon>Actinopterygii</taxon>
        <taxon>Neopterygii</taxon>
        <taxon>Teleostei</taxon>
        <taxon>Neoteleostei</taxon>
        <taxon>Acanthomorphata</taxon>
        <taxon>Gobiaria</taxon>
        <taxon>Gobiiformes</taxon>
        <taxon>Gobioidei</taxon>
        <taxon>Gobiidae</taxon>
        <taxon>Gobiinae</taxon>
        <taxon>Knipowitschia</taxon>
    </lineage>
</organism>
<dbReference type="FunFam" id="1.20.5.170:FF:000035">
    <property type="entry name" value="TNF receptor-associated factor"/>
    <property type="match status" value="1"/>
</dbReference>
<dbReference type="Gene3D" id="1.20.5.170">
    <property type="match status" value="1"/>
</dbReference>
<keyword evidence="8" id="KW-0597">Phosphoprotein</keyword>
<evidence type="ECO:0000256" key="8">
    <source>
        <dbReference type="ARBA" id="ARBA00022553"/>
    </source>
</evidence>
<dbReference type="InterPro" id="IPR052633">
    <property type="entry name" value="GRAM_domain_protein_2B"/>
</dbReference>
<dbReference type="GO" id="GO:0043235">
    <property type="term" value="C:receptor complex"/>
    <property type="evidence" value="ECO:0007669"/>
    <property type="project" value="UniProtKB-ARBA"/>
</dbReference>
<keyword evidence="19" id="KW-0446">Lipid-binding</keyword>
<dbReference type="GO" id="GO:0008289">
    <property type="term" value="F:lipid binding"/>
    <property type="evidence" value="ECO:0007669"/>
    <property type="project" value="UniProtKB-KW"/>
</dbReference>
<dbReference type="InterPro" id="IPR001841">
    <property type="entry name" value="Znf_RING"/>
</dbReference>
<dbReference type="Pfam" id="PF02893">
    <property type="entry name" value="GRAM"/>
    <property type="match status" value="1"/>
</dbReference>
<dbReference type="Gene3D" id="2.30.29.30">
    <property type="entry name" value="Pleckstrin-homology domain (PH domain)/Phosphotyrosine-binding domain (PTB)"/>
    <property type="match status" value="1"/>
</dbReference>
<dbReference type="SMART" id="SM00568">
    <property type="entry name" value="GRAM"/>
    <property type="match status" value="1"/>
</dbReference>
<dbReference type="GO" id="GO:1990604">
    <property type="term" value="C:IRE1-TRAF2-ASK1 complex"/>
    <property type="evidence" value="ECO:0007669"/>
    <property type="project" value="UniProtKB-ARBA"/>
</dbReference>
<dbReference type="AlphaFoldDB" id="A0AAV2IYG5"/>
<evidence type="ECO:0000256" key="11">
    <source>
        <dbReference type="ARBA" id="ARBA00022723"/>
    </source>
</evidence>
<dbReference type="InterPro" id="IPR001293">
    <property type="entry name" value="Znf_TRAF"/>
</dbReference>
<dbReference type="GO" id="GO:0008270">
    <property type="term" value="F:zinc ion binding"/>
    <property type="evidence" value="ECO:0007669"/>
    <property type="project" value="UniProtKB-KW"/>
</dbReference>
<evidence type="ECO:0000256" key="6">
    <source>
        <dbReference type="ARBA" id="ARBA00022490"/>
    </source>
</evidence>
<feature type="region of interest" description="Disordered" evidence="25">
    <location>
        <begin position="711"/>
        <end position="732"/>
    </location>
</feature>
<keyword evidence="18 24" id="KW-0175">Coiled coil</keyword>
<sequence>MVVMSDQPDRSVAPTLAPEPLPKDSRGIRGPTCEGESEGQRRQRRRQTAESPVSVANTKTSPGTRLKPVEPLFPVFTADNYDTKFDRKKPSQISKTNAQYHKLFKELIKDEILKQSYTCALQRDILYQGKMFVSENWICFHSKVFGRDTKIAIPVTSVTFIKKTKTALLVPNALVIETTHEQHVFVSFLSRNTTFKLLKSLCSHLEVDKACSSPVVSSCENSFRVRCPSPLPLDFSADLCDLDGVVQQRRHDIMESSSTGSQTPDSDKMTEFAALQNSFLTAVKSSEVSARADVHLPSPSQNHTATLKNGPIKTFRPIPHDNSRLSRAVSFHAILFICLFLVSVLVLSSCYMAFKIVALEHRLNSLLSRGEQFPSHHKPQDDVNAGVYGELSTNLLKLEKIQRNLQKLLDETLNADRMATQEPSPPSSMESNKPGFPKKILGNQLEDKHLCNCCHNILRRPVQAQCGHRFCSYCFNRTVNNGPQKCNACIKEDLFEETTSILKQGCAFPDNAVRREVESLSAVCVNDSCTWKGSIKDYELTHEGKCEYMVIPCPSCKERIRFNEQERHNERECPERTLNCKYCKEPFHFKNIKAHDEICPKYPMICEGCAKKKIPREKYVDHIKFCSKFRTPCRFHVVGCDMSVEKEKIHDHERAYAYEHLNLLLHYIMGMKVSMEGIQPQGLELAGHKLVELQQSLKELEARVSQLSTATVPPVQGATASSSSSTSAALPPPTLAPTLSVSTSFTPLPSSVGAALELQLHNEKTKVAELGRRCTELEVKSGTFENVVCVLNREVERFATTLEASNRQHKLDQDKIEALTNKVRQLERTVGLKDLTVAEMEGRLREMSATTFDGVFIWRISDFAKKRQDAIAGRAPAMFSPAFYTSKYGYKMCLRIYLNGDGTGRGSHLSLFFVVMRGLSDALLKWPFNQKVTLMLLDQSNREHIIDAFRPDVTSSSFQRPVSEMNIASGCPLFCPLSKLDAKNSYIRDDTIFIKAIVDLTGL</sequence>
<evidence type="ECO:0000256" key="10">
    <source>
        <dbReference type="ARBA" id="ARBA00022703"/>
    </source>
</evidence>
<dbReference type="GO" id="GO:0010628">
    <property type="term" value="P:positive regulation of gene expression"/>
    <property type="evidence" value="ECO:0007669"/>
    <property type="project" value="UniProtKB-ARBA"/>
</dbReference>
<dbReference type="GO" id="GO:0030674">
    <property type="term" value="F:protein-macromolecule adaptor activity"/>
    <property type="evidence" value="ECO:0007669"/>
    <property type="project" value="UniProtKB-ARBA"/>
</dbReference>
<evidence type="ECO:0000313" key="30">
    <source>
        <dbReference type="EMBL" id="CAL1567889.1"/>
    </source>
</evidence>
<name>A0AAV2IYG5_KNICA</name>
<dbReference type="GO" id="GO:0061630">
    <property type="term" value="F:ubiquitin protein ligase activity"/>
    <property type="evidence" value="ECO:0007669"/>
    <property type="project" value="UniProtKB-EC"/>
</dbReference>
<dbReference type="FunFam" id="3.30.40.10:FF:000291">
    <property type="entry name" value="TNF receptor-associated factor"/>
    <property type="match status" value="1"/>
</dbReference>
<dbReference type="InterPro" id="IPR049342">
    <property type="entry name" value="TRAF1-6_MATH_dom"/>
</dbReference>
<dbReference type="InterPro" id="IPR049441">
    <property type="entry name" value="TRAF2_Znf"/>
</dbReference>
<evidence type="ECO:0000256" key="19">
    <source>
        <dbReference type="ARBA" id="ARBA00023121"/>
    </source>
</evidence>
<evidence type="ECO:0000256" key="7">
    <source>
        <dbReference type="ARBA" id="ARBA00022499"/>
    </source>
</evidence>
<dbReference type="GO" id="GO:0005164">
    <property type="term" value="F:tumor necrosis factor receptor binding"/>
    <property type="evidence" value="ECO:0007669"/>
    <property type="project" value="InterPro"/>
</dbReference>
<feature type="domain" description="MATH" evidence="28">
    <location>
        <begin position="853"/>
        <end position="998"/>
    </location>
</feature>
<dbReference type="GO" id="GO:1905669">
    <property type="term" value="P:TORC1 complex assembly"/>
    <property type="evidence" value="ECO:0007669"/>
    <property type="project" value="UniProtKB-ARBA"/>
</dbReference>
<keyword evidence="10" id="KW-0053">Apoptosis</keyword>
<comment type="subcellular location">
    <subcellularLocation>
        <location evidence="2">Cytoplasm</location>
    </subcellularLocation>
</comment>
<dbReference type="Pfam" id="PF16673">
    <property type="entry name" value="TRAF_BIRC3_bd"/>
    <property type="match status" value="1"/>
</dbReference>
<feature type="domain" description="RING-type" evidence="27">
    <location>
        <begin position="451"/>
        <end position="489"/>
    </location>
</feature>
<dbReference type="GO" id="GO:0043123">
    <property type="term" value="P:positive regulation of canonical NF-kappaB signal transduction"/>
    <property type="evidence" value="ECO:0007669"/>
    <property type="project" value="UniProtKB-ARBA"/>
</dbReference>
<dbReference type="InterPro" id="IPR032070">
    <property type="entry name" value="TRAF_BIRC3-bd"/>
</dbReference>
<feature type="zinc finger region" description="TRAF-type" evidence="23">
    <location>
        <begin position="594"/>
        <end position="650"/>
    </location>
</feature>
<dbReference type="GO" id="GO:1905670">
    <property type="term" value="P:TORC2 complex disassembly"/>
    <property type="evidence" value="ECO:0007669"/>
    <property type="project" value="UniProtKB-ARBA"/>
</dbReference>
<accession>A0AAV2IYG5</accession>
<keyword evidence="31" id="KW-1185">Reference proteome</keyword>
<evidence type="ECO:0000256" key="4">
    <source>
        <dbReference type="ARBA" id="ARBA00006608"/>
    </source>
</evidence>
<dbReference type="EC" id="2.3.2.27" evidence="5"/>
<dbReference type="GO" id="GO:0070534">
    <property type="term" value="P:protein K63-linked ubiquitination"/>
    <property type="evidence" value="ECO:0007669"/>
    <property type="project" value="UniProtKB-ARBA"/>
</dbReference>
<keyword evidence="11 23" id="KW-0479">Metal-binding</keyword>
<dbReference type="Pfam" id="PF21341">
    <property type="entry name" value="TRAF2_zf"/>
    <property type="match status" value="1"/>
</dbReference>
<dbReference type="GO" id="GO:0005829">
    <property type="term" value="C:cytosol"/>
    <property type="evidence" value="ECO:0007669"/>
    <property type="project" value="InterPro"/>
</dbReference>
<dbReference type="InterPro" id="IPR049440">
    <property type="entry name" value="TRAF3/5_RING"/>
</dbReference>
<dbReference type="FunFam" id="2.60.210.10:FF:000035">
    <property type="entry name" value="TNF receptor-associated factor 2"/>
    <property type="match status" value="1"/>
</dbReference>
<evidence type="ECO:0000256" key="9">
    <source>
        <dbReference type="ARBA" id="ARBA00022679"/>
    </source>
</evidence>
<dbReference type="GO" id="GO:0043408">
    <property type="term" value="P:regulation of MAPK cascade"/>
    <property type="evidence" value="ECO:0007669"/>
    <property type="project" value="UniProtKB-ARBA"/>
</dbReference>
<keyword evidence="26" id="KW-0472">Membrane</keyword>
<evidence type="ECO:0000256" key="24">
    <source>
        <dbReference type="SAM" id="Coils"/>
    </source>
</evidence>
<dbReference type="CDD" id="cd13220">
    <property type="entry name" value="PH-GRAM_GRAMDC"/>
    <property type="match status" value="1"/>
</dbReference>
<dbReference type="Pfam" id="PF21363">
    <property type="entry name" value="TRAF3_RING"/>
    <property type="match status" value="1"/>
</dbReference>
<dbReference type="InterPro" id="IPR027133">
    <property type="entry name" value="TRAF2_RING-HC"/>
</dbReference>
<evidence type="ECO:0000256" key="13">
    <source>
        <dbReference type="ARBA" id="ARBA00022771"/>
    </source>
</evidence>
<evidence type="ECO:0000256" key="2">
    <source>
        <dbReference type="ARBA" id="ARBA00004496"/>
    </source>
</evidence>
<dbReference type="PROSITE" id="PS50089">
    <property type="entry name" value="ZF_RING_2"/>
    <property type="match status" value="1"/>
</dbReference>
<evidence type="ECO:0000256" key="21">
    <source>
        <dbReference type="ARBA" id="ARBA00076265"/>
    </source>
</evidence>
<keyword evidence="26" id="KW-1133">Transmembrane helix</keyword>
<evidence type="ECO:0000259" key="29">
    <source>
        <dbReference type="PROSITE" id="PS50145"/>
    </source>
</evidence>
<keyword evidence="9" id="KW-0808">Transferase</keyword>
<keyword evidence="15 23" id="KW-0862">Zinc</keyword>
<evidence type="ECO:0000256" key="1">
    <source>
        <dbReference type="ARBA" id="ARBA00000900"/>
    </source>
</evidence>
<dbReference type="InterPro" id="IPR004182">
    <property type="entry name" value="GRAM"/>
</dbReference>
<keyword evidence="26" id="KW-0812">Transmembrane</keyword>
<feature type="coiled-coil region" evidence="24">
    <location>
        <begin position="683"/>
        <end position="710"/>
    </location>
</feature>
<reference evidence="30 31" key="1">
    <citation type="submission" date="2024-04" db="EMBL/GenBank/DDBJ databases">
        <authorList>
            <person name="Waldvogel A.-M."/>
            <person name="Schoenle A."/>
        </authorList>
    </citation>
    <scope>NUCLEOTIDE SEQUENCE [LARGE SCALE GENOMIC DNA]</scope>
</reference>
<evidence type="ECO:0000256" key="17">
    <source>
        <dbReference type="ARBA" id="ARBA00022990"/>
    </source>
</evidence>
<comment type="pathway">
    <text evidence="3">Protein modification; protein ubiquitination.</text>
</comment>
<dbReference type="CDD" id="cd16639">
    <property type="entry name" value="RING-HC_TRAF2"/>
    <property type="match status" value="1"/>
</dbReference>
<evidence type="ECO:0000256" key="15">
    <source>
        <dbReference type="ARBA" id="ARBA00022833"/>
    </source>
</evidence>
<dbReference type="InterPro" id="IPR002083">
    <property type="entry name" value="MATH/TRAF_dom"/>
</dbReference>
<evidence type="ECO:0000259" key="28">
    <source>
        <dbReference type="PROSITE" id="PS50144"/>
    </source>
</evidence>
<keyword evidence="7" id="KW-1017">Isopeptide bond</keyword>
<dbReference type="SUPFAM" id="SSF49599">
    <property type="entry name" value="TRAF domain-like"/>
    <property type="match status" value="1"/>
</dbReference>
<dbReference type="PROSITE" id="PS50144">
    <property type="entry name" value="MATH"/>
    <property type="match status" value="1"/>
</dbReference>
<proteinExistence type="inferred from homology"/>
<comment type="similarity">
    <text evidence="4">Belongs to the TNF receptor-associated factor family. A subfamily.</text>
</comment>
<dbReference type="GO" id="GO:0002700">
    <property type="term" value="P:regulation of production of molecular mediator of immune response"/>
    <property type="evidence" value="ECO:0007669"/>
    <property type="project" value="UniProtKB-ARBA"/>
</dbReference>
<dbReference type="SUPFAM" id="SSF57953">
    <property type="entry name" value="Trimerization domain of TRAF"/>
    <property type="match status" value="1"/>
</dbReference>
<feature type="coiled-coil region" evidence="24">
    <location>
        <begin position="391"/>
        <end position="418"/>
    </location>
</feature>
<dbReference type="InterPro" id="IPR011993">
    <property type="entry name" value="PH-like_dom_sf"/>
</dbReference>
<dbReference type="Gene3D" id="2.60.210.10">
    <property type="entry name" value="Apoptosis, Tumor Necrosis Factor Receptor Associated Protein 2, Chain A"/>
    <property type="match status" value="1"/>
</dbReference>
<protein>
    <recommendedName>
        <fullName evidence="20">TNF receptor-associated factor 2</fullName>
        <ecNumber evidence="5">2.3.2.27</ecNumber>
    </recommendedName>
    <alternativeName>
        <fullName evidence="22">E3 ubiquitin-protein ligase TRAF2</fullName>
    </alternativeName>
    <alternativeName>
        <fullName evidence="21">RING-type E3 ubiquitin transferase TRAF2</fullName>
    </alternativeName>
</protein>
<evidence type="ECO:0000256" key="20">
    <source>
        <dbReference type="ARBA" id="ARBA00072827"/>
    </source>
</evidence>
<evidence type="ECO:0000313" key="31">
    <source>
        <dbReference type="Proteomes" id="UP001497482"/>
    </source>
</evidence>
<dbReference type="Gene3D" id="3.30.40.10">
    <property type="entry name" value="Zinc/RING finger domain, C3HC4 (zinc finger)"/>
    <property type="match status" value="2"/>
</dbReference>
<dbReference type="EMBL" id="OZ035823">
    <property type="protein sequence ID" value="CAL1567889.1"/>
    <property type="molecule type" value="Genomic_DNA"/>
</dbReference>
<keyword evidence="17" id="KW-0007">Acetylation</keyword>
<keyword evidence="6" id="KW-0963">Cytoplasm</keyword>
<dbReference type="Pfam" id="PF21355">
    <property type="entry name" value="TRAF-mep_MATH"/>
    <property type="match status" value="1"/>
</dbReference>
<feature type="domain" description="TRAF-type" evidence="29">
    <location>
        <begin position="541"/>
        <end position="593"/>
    </location>
</feature>
<feature type="transmembrane region" description="Helical" evidence="26">
    <location>
        <begin position="333"/>
        <end position="354"/>
    </location>
</feature>
<dbReference type="FunFam" id="3.30.40.10:FF:000263">
    <property type="entry name" value="TNF receptor-associated factor"/>
    <property type="match status" value="1"/>
</dbReference>
<feature type="zinc finger region" description="TRAF-type" evidence="23">
    <location>
        <begin position="541"/>
        <end position="593"/>
    </location>
</feature>
<keyword evidence="13 23" id="KW-0863">Zinc-finger</keyword>
<dbReference type="FunFam" id="3.30.40.10:FF:000189">
    <property type="entry name" value="TNF receptor-associated factor"/>
    <property type="match status" value="1"/>
</dbReference>
<feature type="region of interest" description="Disordered" evidence="25">
    <location>
        <begin position="1"/>
        <end position="64"/>
    </location>
</feature>
<feature type="coiled-coil region" evidence="24">
    <location>
        <begin position="802"/>
        <end position="829"/>
    </location>
</feature>
<dbReference type="GO" id="GO:0006915">
    <property type="term" value="P:apoptotic process"/>
    <property type="evidence" value="ECO:0007669"/>
    <property type="project" value="UniProtKB-KW"/>
</dbReference>
<feature type="compositionally biased region" description="Polar residues" evidence="25">
    <location>
        <begin position="49"/>
        <end position="63"/>
    </location>
</feature>
<evidence type="ECO:0000256" key="25">
    <source>
        <dbReference type="SAM" id="MobiDB-lite"/>
    </source>
</evidence>
<dbReference type="InterPro" id="IPR008974">
    <property type="entry name" value="TRAF-like"/>
</dbReference>
<dbReference type="PROSITE" id="PS50145">
    <property type="entry name" value="ZF_TRAF"/>
    <property type="match status" value="2"/>
</dbReference>
<evidence type="ECO:0000256" key="18">
    <source>
        <dbReference type="ARBA" id="ARBA00023054"/>
    </source>
</evidence>
<dbReference type="InterPro" id="IPR013083">
    <property type="entry name" value="Znf_RING/FYVE/PHD"/>
</dbReference>
<keyword evidence="14" id="KW-0833">Ubl conjugation pathway</keyword>
<evidence type="ECO:0000256" key="26">
    <source>
        <dbReference type="SAM" id="Phobius"/>
    </source>
</evidence>
<evidence type="ECO:0000256" key="22">
    <source>
        <dbReference type="ARBA" id="ARBA00078049"/>
    </source>
</evidence>
<gene>
    <name evidence="30" type="ORF">KC01_LOCUS618</name>
</gene>
<evidence type="ECO:0000256" key="23">
    <source>
        <dbReference type="PROSITE-ProRule" id="PRU00207"/>
    </source>
</evidence>
<dbReference type="GO" id="GO:0033209">
    <property type="term" value="P:tumor necrosis factor-mediated signaling pathway"/>
    <property type="evidence" value="ECO:0007669"/>
    <property type="project" value="InterPro"/>
</dbReference>
<comment type="catalytic activity">
    <reaction evidence="1">
        <text>S-ubiquitinyl-[E2 ubiquitin-conjugating enzyme]-L-cysteine + [acceptor protein]-L-lysine = [E2 ubiquitin-conjugating enzyme]-L-cysteine + N(6)-ubiquitinyl-[acceptor protein]-L-lysine.</text>
        <dbReference type="EC" id="2.3.2.27"/>
    </reaction>
</comment>